<name>A0A9Q3BUE2_9BASI</name>
<dbReference type="PROSITE" id="PS50013">
    <property type="entry name" value="CHROMO_2"/>
    <property type="match status" value="1"/>
</dbReference>
<dbReference type="PANTHER" id="PTHR37984:SF5">
    <property type="entry name" value="PROTEIN NYNRIN-LIKE"/>
    <property type="match status" value="1"/>
</dbReference>
<evidence type="ECO:0000259" key="1">
    <source>
        <dbReference type="PROSITE" id="PS50013"/>
    </source>
</evidence>
<dbReference type="InterPro" id="IPR000953">
    <property type="entry name" value="Chromo/chromo_shadow_dom"/>
</dbReference>
<protein>
    <recommendedName>
        <fullName evidence="1">Chromo domain-containing protein</fullName>
    </recommendedName>
</protein>
<dbReference type="InterPro" id="IPR016197">
    <property type="entry name" value="Chromo-like_dom_sf"/>
</dbReference>
<dbReference type="GO" id="GO:0006338">
    <property type="term" value="P:chromatin remodeling"/>
    <property type="evidence" value="ECO:0007669"/>
    <property type="project" value="UniProtKB-ARBA"/>
</dbReference>
<dbReference type="AlphaFoldDB" id="A0A9Q3BUE2"/>
<feature type="domain" description="Chromo" evidence="1">
    <location>
        <begin position="235"/>
        <end position="284"/>
    </location>
</feature>
<keyword evidence="3" id="KW-1185">Reference proteome</keyword>
<evidence type="ECO:0000313" key="2">
    <source>
        <dbReference type="EMBL" id="MBW0471483.1"/>
    </source>
</evidence>
<dbReference type="PANTHER" id="PTHR37984">
    <property type="entry name" value="PROTEIN CBG26694"/>
    <property type="match status" value="1"/>
</dbReference>
<dbReference type="InterPro" id="IPR050951">
    <property type="entry name" value="Retrovirus_Pol_polyprotein"/>
</dbReference>
<dbReference type="InterPro" id="IPR041588">
    <property type="entry name" value="Integrase_H2C2"/>
</dbReference>
<dbReference type="SUPFAM" id="SSF54160">
    <property type="entry name" value="Chromo domain-like"/>
    <property type="match status" value="1"/>
</dbReference>
<dbReference type="InterPro" id="IPR023780">
    <property type="entry name" value="Chromo_domain"/>
</dbReference>
<evidence type="ECO:0000313" key="3">
    <source>
        <dbReference type="Proteomes" id="UP000765509"/>
    </source>
</evidence>
<organism evidence="2 3">
    <name type="scientific">Austropuccinia psidii MF-1</name>
    <dbReference type="NCBI Taxonomy" id="1389203"/>
    <lineage>
        <taxon>Eukaryota</taxon>
        <taxon>Fungi</taxon>
        <taxon>Dikarya</taxon>
        <taxon>Basidiomycota</taxon>
        <taxon>Pucciniomycotina</taxon>
        <taxon>Pucciniomycetes</taxon>
        <taxon>Pucciniales</taxon>
        <taxon>Sphaerophragmiaceae</taxon>
        <taxon>Austropuccinia</taxon>
    </lineage>
</organism>
<dbReference type="Pfam" id="PF17921">
    <property type="entry name" value="Integrase_H2C2"/>
    <property type="match status" value="1"/>
</dbReference>
<dbReference type="Gene3D" id="2.40.50.40">
    <property type="match status" value="1"/>
</dbReference>
<dbReference type="CDD" id="cd00024">
    <property type="entry name" value="CD_CSD"/>
    <property type="match status" value="1"/>
</dbReference>
<comment type="caution">
    <text evidence="2">The sequence shown here is derived from an EMBL/GenBank/DDBJ whole genome shotgun (WGS) entry which is preliminary data.</text>
</comment>
<dbReference type="Proteomes" id="UP000765509">
    <property type="component" value="Unassembled WGS sequence"/>
</dbReference>
<dbReference type="Gene3D" id="1.10.340.70">
    <property type="match status" value="1"/>
</dbReference>
<dbReference type="OrthoDB" id="433924at2759"/>
<proteinExistence type="predicted"/>
<sequence length="338" mass="39510">MSSKVLTCHQAHLAEFLSEFHFNITYPPGRLATLPDALSHWDDLYPERGVDFISKNSQDLHQVIKQYGIQESRFVSIKVEILSDLVDQIQKEVWQDKDYKEILKQLARGGSVSDYSLEPQAKLLLFKDRVVVPRNEEIQLNILQKHHYSPLSDHPGQEKALKDIKRDSYWVRMNQFIKDYVSSCQKCSRNKNIHHKKFELLKPLQIASEPLKQSTIPNRYQFPPPPVRVKEKEEWEVAQVLDSKLRRGKLWYLVELKGFSEDPERKTWEPDSNLTSSADLVKDFNSLYPDKPGPITSRVIFMQPGHRILALTFRIWTFSGKLDRPTIPFLKYLGGRKR</sequence>
<accession>A0A9Q3BUE2</accession>
<dbReference type="EMBL" id="AVOT02002777">
    <property type="protein sequence ID" value="MBW0471483.1"/>
    <property type="molecule type" value="Genomic_DNA"/>
</dbReference>
<reference evidence="2" key="1">
    <citation type="submission" date="2021-03" db="EMBL/GenBank/DDBJ databases">
        <title>Draft genome sequence of rust myrtle Austropuccinia psidii MF-1, a brazilian biotype.</title>
        <authorList>
            <person name="Quecine M.C."/>
            <person name="Pachon D.M.R."/>
            <person name="Bonatelli M.L."/>
            <person name="Correr F.H."/>
            <person name="Franceschini L.M."/>
            <person name="Leite T.F."/>
            <person name="Margarido G.R.A."/>
            <person name="Almeida C.A."/>
            <person name="Ferrarezi J.A."/>
            <person name="Labate C.A."/>
        </authorList>
    </citation>
    <scope>NUCLEOTIDE SEQUENCE</scope>
    <source>
        <strain evidence="2">MF-1</strain>
    </source>
</reference>
<gene>
    <name evidence="2" type="ORF">O181_011198</name>
</gene>
<dbReference type="Pfam" id="PF00385">
    <property type="entry name" value="Chromo"/>
    <property type="match status" value="1"/>
</dbReference>